<dbReference type="PROSITE" id="PS50144">
    <property type="entry name" value="MATH"/>
    <property type="match status" value="1"/>
</dbReference>
<dbReference type="Gene3D" id="2.60.210.10">
    <property type="entry name" value="Apoptosis, Tumor Necrosis Factor Receptor Associated Protein 2, Chain A"/>
    <property type="match status" value="1"/>
</dbReference>
<dbReference type="GO" id="GO:0016787">
    <property type="term" value="F:hydrolase activity"/>
    <property type="evidence" value="ECO:0007669"/>
    <property type="project" value="UniProtKB-KW"/>
</dbReference>
<feature type="domain" description="MATH" evidence="3">
    <location>
        <begin position="11"/>
        <end position="58"/>
    </location>
</feature>
<proteinExistence type="predicted"/>
<evidence type="ECO:0000259" key="3">
    <source>
        <dbReference type="PROSITE" id="PS50144"/>
    </source>
</evidence>
<dbReference type="SMART" id="SM00061">
    <property type="entry name" value="MATH"/>
    <property type="match status" value="1"/>
</dbReference>
<dbReference type="InterPro" id="IPR002083">
    <property type="entry name" value="MATH/TRAF_dom"/>
</dbReference>
<dbReference type="AlphaFoldDB" id="A0A4D6MW37"/>
<dbReference type="EMBL" id="CP039353">
    <property type="protein sequence ID" value="QCE05318.1"/>
    <property type="molecule type" value="Genomic_DNA"/>
</dbReference>
<name>A0A4D6MW37_VIGUN</name>
<keyword evidence="1 2" id="KW-0175">Coiled coil</keyword>
<organism evidence="4 5">
    <name type="scientific">Vigna unguiculata</name>
    <name type="common">Cowpea</name>
    <dbReference type="NCBI Taxonomy" id="3917"/>
    <lineage>
        <taxon>Eukaryota</taxon>
        <taxon>Viridiplantae</taxon>
        <taxon>Streptophyta</taxon>
        <taxon>Embryophyta</taxon>
        <taxon>Tracheophyta</taxon>
        <taxon>Spermatophyta</taxon>
        <taxon>Magnoliopsida</taxon>
        <taxon>eudicotyledons</taxon>
        <taxon>Gunneridae</taxon>
        <taxon>Pentapetalae</taxon>
        <taxon>rosids</taxon>
        <taxon>fabids</taxon>
        <taxon>Fabales</taxon>
        <taxon>Fabaceae</taxon>
        <taxon>Papilionoideae</taxon>
        <taxon>50 kb inversion clade</taxon>
        <taxon>NPAAA clade</taxon>
        <taxon>indigoferoid/millettioid clade</taxon>
        <taxon>Phaseoleae</taxon>
        <taxon>Vigna</taxon>
    </lineage>
</organism>
<evidence type="ECO:0000256" key="1">
    <source>
        <dbReference type="ARBA" id="ARBA00023054"/>
    </source>
</evidence>
<keyword evidence="5" id="KW-1185">Reference proteome</keyword>
<evidence type="ECO:0000313" key="5">
    <source>
        <dbReference type="Proteomes" id="UP000501690"/>
    </source>
</evidence>
<dbReference type="Proteomes" id="UP000501690">
    <property type="component" value="Linkage Group LG9"/>
</dbReference>
<feature type="coiled-coil region" evidence="2">
    <location>
        <begin position="235"/>
        <end position="283"/>
    </location>
</feature>
<gene>
    <name evidence="4" type="ORF">DEO72_LG9g321</name>
</gene>
<dbReference type="InterPro" id="IPR008974">
    <property type="entry name" value="TRAF-like"/>
</dbReference>
<dbReference type="PANTHER" id="PTHR46236">
    <property type="entry name" value="TRAF-LIKE SUPERFAMILY PROTEIN"/>
    <property type="match status" value="1"/>
</dbReference>
<evidence type="ECO:0000313" key="4">
    <source>
        <dbReference type="EMBL" id="QCE05318.1"/>
    </source>
</evidence>
<accession>A0A4D6MW37</accession>
<dbReference type="InterPro" id="IPR050804">
    <property type="entry name" value="MCC"/>
</dbReference>
<dbReference type="Pfam" id="PF22486">
    <property type="entry name" value="MATH_2"/>
    <property type="match status" value="1"/>
</dbReference>
<dbReference type="PANTHER" id="PTHR46236:SF35">
    <property type="entry name" value="MATH DOMAIN-CONTAINING PROTEIN"/>
    <property type="match status" value="1"/>
</dbReference>
<dbReference type="SUPFAM" id="SSF49599">
    <property type="entry name" value="TRAF domain-like"/>
    <property type="match status" value="1"/>
</dbReference>
<evidence type="ECO:0000256" key="2">
    <source>
        <dbReference type="SAM" id="Coils"/>
    </source>
</evidence>
<sequence length="310" mass="35840">MDDQNTEDKVFEKFTWTITNFSKLDSKIYSEKFSLHGHTWRILIFPKGNEVEDLSLYLDSGAATMPHGWQKFAVFKINLINQLDHGKNIIKEQEKEVVESEMKIDEKVAGSIENVSPKEMIPTSSFVEMVDFRDIGRVEKHFVPLLEQVCSCYPSLIDSKKRKSQRFTEWAFTALGRVLHFLKTKKVRDMDDESCNHLQTLWEELQTFGFDLGWLKPHVESALGIKTRVEKVVEVKRLEENVITLKENVDTLEENVCTLEEKTKALRRKIIEAEVNLEMAKRDLVKAIKGSEECDLDAELGYGKSLFLGF</sequence>
<reference evidence="4 5" key="1">
    <citation type="submission" date="2019-04" db="EMBL/GenBank/DDBJ databases">
        <title>An improved genome assembly and genetic linkage map for asparagus bean, Vigna unguiculata ssp. sesquipedialis.</title>
        <authorList>
            <person name="Xia Q."/>
            <person name="Zhang R."/>
            <person name="Dong Y."/>
        </authorList>
    </citation>
    <scope>NUCLEOTIDE SEQUENCE [LARGE SCALE GENOMIC DNA]</scope>
    <source>
        <tissue evidence="4">Leaf</tissue>
    </source>
</reference>
<protein>
    <submittedName>
        <fullName evidence="4">Ubiquitin carboxyl-terminal hydrolase 7</fullName>
    </submittedName>
</protein>
<dbReference type="CDD" id="cd00121">
    <property type="entry name" value="MATH"/>
    <property type="match status" value="1"/>
</dbReference>
<keyword evidence="4" id="KW-0378">Hydrolase</keyword>